<keyword evidence="3" id="KW-1185">Reference proteome</keyword>
<evidence type="ECO:0000313" key="2">
    <source>
        <dbReference type="EMBL" id="KAK4824641.1"/>
    </source>
</evidence>
<proteinExistence type="predicted"/>
<dbReference type="EMBL" id="JAUNZN010000003">
    <property type="protein sequence ID" value="KAK4824641.1"/>
    <property type="molecule type" value="Genomic_DNA"/>
</dbReference>
<feature type="compositionally biased region" description="Basic and acidic residues" evidence="1">
    <location>
        <begin position="229"/>
        <end position="243"/>
    </location>
</feature>
<comment type="caution">
    <text evidence="2">The sequence shown here is derived from an EMBL/GenBank/DDBJ whole genome shotgun (WGS) entry which is preliminary data.</text>
</comment>
<dbReference type="Proteomes" id="UP001333110">
    <property type="component" value="Unassembled WGS sequence"/>
</dbReference>
<feature type="region of interest" description="Disordered" evidence="1">
    <location>
        <begin position="228"/>
        <end position="260"/>
    </location>
</feature>
<reference evidence="2 3" key="1">
    <citation type="journal article" date="2023" name="J. Hered.">
        <title>Chromosome-level genome of the wood stork (Mycteria americana) provides insight into avian chromosome evolution.</title>
        <authorList>
            <person name="Flamio R. Jr."/>
            <person name="Ramstad K.M."/>
        </authorList>
    </citation>
    <scope>NUCLEOTIDE SEQUENCE [LARGE SCALE GENOMIC DNA]</scope>
    <source>
        <strain evidence="2">JAX WOST 10</strain>
    </source>
</reference>
<gene>
    <name evidence="2" type="ORF">QYF61_016947</name>
</gene>
<accession>A0AAN7SAM4</accession>
<organism evidence="2 3">
    <name type="scientific">Mycteria americana</name>
    <name type="common">Wood stork</name>
    <dbReference type="NCBI Taxonomy" id="33587"/>
    <lineage>
        <taxon>Eukaryota</taxon>
        <taxon>Metazoa</taxon>
        <taxon>Chordata</taxon>
        <taxon>Craniata</taxon>
        <taxon>Vertebrata</taxon>
        <taxon>Euteleostomi</taxon>
        <taxon>Archelosauria</taxon>
        <taxon>Archosauria</taxon>
        <taxon>Dinosauria</taxon>
        <taxon>Saurischia</taxon>
        <taxon>Theropoda</taxon>
        <taxon>Coelurosauria</taxon>
        <taxon>Aves</taxon>
        <taxon>Neognathae</taxon>
        <taxon>Neoaves</taxon>
        <taxon>Aequornithes</taxon>
        <taxon>Ciconiiformes</taxon>
        <taxon>Ciconiidae</taxon>
        <taxon>Mycteria</taxon>
    </lineage>
</organism>
<evidence type="ECO:0000256" key="1">
    <source>
        <dbReference type="SAM" id="MobiDB-lite"/>
    </source>
</evidence>
<dbReference type="AlphaFoldDB" id="A0AAN7SAM4"/>
<sequence>MECILSKLTDDTTLVGNTDTLKGSGIFQKGLSGLEKWADRDFIKFKGNCQVLHLGKSKSMQQYKLGAIWIESSPAENDVENLLLSSIRSNIDLEKLNSQPAAKFNFEPLTITLSAWQFRQFSTHLVVHQCRPYLINKDVLGDCDTVLLKSGTSILQLYSNMNQSLVFHTQDNNENAVTHQNKSTPNRSATKPVLPHHFVAACSLFRKGLPPAAYRRVRKFQRAVSTWMQKEEQATKPSQRDFSEASVNKQPGPGPGQEQV</sequence>
<name>A0AAN7SAM4_MYCAM</name>
<protein>
    <submittedName>
        <fullName evidence="2">Uncharacterized protein</fullName>
    </submittedName>
</protein>
<evidence type="ECO:0000313" key="3">
    <source>
        <dbReference type="Proteomes" id="UP001333110"/>
    </source>
</evidence>